<reference evidence="1" key="1">
    <citation type="journal article" date="2020" name="mSystems">
        <title>Genome- and Community-Level Interaction Insights into Carbon Utilization and Element Cycling Functions of Hydrothermarchaeota in Hydrothermal Sediment.</title>
        <authorList>
            <person name="Zhou Z."/>
            <person name="Liu Y."/>
            <person name="Xu W."/>
            <person name="Pan J."/>
            <person name="Luo Z.H."/>
            <person name="Li M."/>
        </authorList>
    </citation>
    <scope>NUCLEOTIDE SEQUENCE [LARGE SCALE GENOMIC DNA]</scope>
    <source>
        <strain evidence="1">SpSt-70</strain>
    </source>
</reference>
<evidence type="ECO:0008006" key="2">
    <source>
        <dbReference type="Google" id="ProtNLM"/>
    </source>
</evidence>
<dbReference type="RefSeq" id="WP_149123234.1">
    <property type="nucleotide sequence ID" value="NZ_VTFL01000007.1"/>
</dbReference>
<dbReference type="AlphaFoldDB" id="A0A7C3PQ35"/>
<comment type="caution">
    <text evidence="1">The sequence shown here is derived from an EMBL/GenBank/DDBJ whole genome shotgun (WGS) entry which is preliminary data.</text>
</comment>
<accession>A0A7C3PQ35</accession>
<proteinExistence type="predicted"/>
<dbReference type="EMBL" id="DTDV01000013">
    <property type="protein sequence ID" value="HGK23720.1"/>
    <property type="molecule type" value="Genomic_DNA"/>
</dbReference>
<sequence>MKKFIFVLLVVLLSFSITYAGNFGVGVVIGEPTGLSFRLWQGKAQAFDFGVAWSLNANVLHLFADMVTHNYGIFKPSSGSMPFYYGVGVRILAADNTNFGIRIPLGVVYIPKGMNLDFFFELVPTLELVPQTSIDVDGAFGFRYYF</sequence>
<gene>
    <name evidence="1" type="ORF">ENU78_04635</name>
</gene>
<protein>
    <recommendedName>
        <fullName evidence="2">DUF3996 domain-containing protein</fullName>
    </recommendedName>
</protein>
<name>A0A7C3PQ35_DICTH</name>
<organism evidence="1">
    <name type="scientific">Dictyoglomus thermophilum</name>
    <dbReference type="NCBI Taxonomy" id="14"/>
    <lineage>
        <taxon>Bacteria</taxon>
        <taxon>Pseudomonadati</taxon>
        <taxon>Dictyoglomota</taxon>
        <taxon>Dictyoglomia</taxon>
        <taxon>Dictyoglomales</taxon>
        <taxon>Dictyoglomaceae</taxon>
        <taxon>Dictyoglomus</taxon>
    </lineage>
</organism>
<evidence type="ECO:0000313" key="1">
    <source>
        <dbReference type="EMBL" id="HGK23720.1"/>
    </source>
</evidence>